<dbReference type="Proteomes" id="UP000432015">
    <property type="component" value="Unassembled WGS sequence"/>
</dbReference>
<feature type="compositionally biased region" description="Low complexity" evidence="1">
    <location>
        <begin position="31"/>
        <end position="52"/>
    </location>
</feature>
<feature type="compositionally biased region" description="Basic residues" evidence="1">
    <location>
        <begin position="62"/>
        <end position="72"/>
    </location>
</feature>
<dbReference type="RefSeq" id="WP_156217935.1">
    <property type="nucleotide sequence ID" value="NZ_WOFH01000006.1"/>
</dbReference>
<accession>A0A7K1L328</accession>
<comment type="caution">
    <text evidence="2">The sequence shown here is derived from an EMBL/GenBank/DDBJ whole genome shotgun (WGS) entry which is preliminary data.</text>
</comment>
<evidence type="ECO:0000256" key="1">
    <source>
        <dbReference type="SAM" id="MobiDB-lite"/>
    </source>
</evidence>
<feature type="region of interest" description="Disordered" evidence="1">
    <location>
        <begin position="1"/>
        <end position="82"/>
    </location>
</feature>
<sequence length="82" mass="8471">MSQPGMRITLDAAMRARDVSPPLPEGEDSLAAAPPGSGAAARPGEPARRANASRTTKAAKNERRRLGKRGGTGRRPSPEPGA</sequence>
<evidence type="ECO:0000313" key="3">
    <source>
        <dbReference type="Proteomes" id="UP000432015"/>
    </source>
</evidence>
<gene>
    <name evidence="2" type="ORF">GNZ18_19700</name>
</gene>
<dbReference type="AlphaFoldDB" id="A0A7K1L328"/>
<protein>
    <submittedName>
        <fullName evidence="2">Uncharacterized protein</fullName>
    </submittedName>
</protein>
<keyword evidence="3" id="KW-1185">Reference proteome</keyword>
<evidence type="ECO:0000313" key="2">
    <source>
        <dbReference type="EMBL" id="MUN38812.1"/>
    </source>
</evidence>
<dbReference type="EMBL" id="WOFH01000006">
    <property type="protein sequence ID" value="MUN38812.1"/>
    <property type="molecule type" value="Genomic_DNA"/>
</dbReference>
<reference evidence="2 3" key="1">
    <citation type="submission" date="2019-11" db="EMBL/GenBank/DDBJ databases">
        <authorList>
            <person name="Cao P."/>
        </authorList>
    </citation>
    <scope>NUCLEOTIDE SEQUENCE [LARGE SCALE GENOMIC DNA]</scope>
    <source>
        <strain evidence="2 3">NEAU-AAG5</strain>
    </source>
</reference>
<name>A0A7K1L328_9ACTN</name>
<organism evidence="2 3">
    <name type="scientific">Actinomadura litoris</name>
    <dbReference type="NCBI Taxonomy" id="2678616"/>
    <lineage>
        <taxon>Bacteria</taxon>
        <taxon>Bacillati</taxon>
        <taxon>Actinomycetota</taxon>
        <taxon>Actinomycetes</taxon>
        <taxon>Streptosporangiales</taxon>
        <taxon>Thermomonosporaceae</taxon>
        <taxon>Actinomadura</taxon>
    </lineage>
</organism>
<proteinExistence type="predicted"/>